<evidence type="ECO:0000256" key="1">
    <source>
        <dbReference type="PROSITE-ProRule" id="PRU00339"/>
    </source>
</evidence>
<dbReference type="PANTHER" id="PTHR10151:SF120">
    <property type="entry name" value="BIS(5'-ADENOSYL)-TRIPHOSPHATASE"/>
    <property type="match status" value="1"/>
</dbReference>
<dbReference type="Pfam" id="PF01663">
    <property type="entry name" value="Phosphodiest"/>
    <property type="match status" value="1"/>
</dbReference>
<dbReference type="RefSeq" id="WP_013041811.1">
    <property type="nucleotide sequence ID" value="NC_014008.1"/>
</dbReference>
<evidence type="ECO:0000313" key="3">
    <source>
        <dbReference type="Proteomes" id="UP000000925"/>
    </source>
</evidence>
<dbReference type="SUPFAM" id="SSF53649">
    <property type="entry name" value="Alkaline phosphatase-like"/>
    <property type="match status" value="1"/>
</dbReference>
<dbReference type="InterPro" id="IPR019734">
    <property type="entry name" value="TPR_rpt"/>
</dbReference>
<reference evidence="2 3" key="1">
    <citation type="journal article" date="2010" name="Stand. Genomic Sci.">
        <title>Complete genome sequence of Coraliomargarita akajimensis type strain (04OKA010-24).</title>
        <authorList>
            <person name="Mavromatis K."/>
            <person name="Abt B."/>
            <person name="Brambilla E."/>
            <person name="Lapidus A."/>
            <person name="Copeland A."/>
            <person name="Deshpande S."/>
            <person name="Nolan M."/>
            <person name="Lucas S."/>
            <person name="Tice H."/>
            <person name="Cheng J.F."/>
            <person name="Han C."/>
            <person name="Detter J.C."/>
            <person name="Woyke T."/>
            <person name="Goodwin L."/>
            <person name="Pitluck S."/>
            <person name="Held B."/>
            <person name="Brettin T."/>
            <person name="Tapia R."/>
            <person name="Ivanova N."/>
            <person name="Mikhailova N."/>
            <person name="Pati A."/>
            <person name="Liolios K."/>
            <person name="Chen A."/>
            <person name="Palaniappan K."/>
            <person name="Land M."/>
            <person name="Hauser L."/>
            <person name="Chang Y.J."/>
            <person name="Jeffries C.D."/>
            <person name="Rohde M."/>
            <person name="Goker M."/>
            <person name="Bristow J."/>
            <person name="Eisen J.A."/>
            <person name="Markowitz V."/>
            <person name="Hugenholtz P."/>
            <person name="Klenk H.P."/>
            <person name="Kyrpides N.C."/>
        </authorList>
    </citation>
    <scope>NUCLEOTIDE SEQUENCE [LARGE SCALE GENOMIC DNA]</scope>
    <source>
        <strain evidence="3">DSM 45221 / IAM 15411 / JCM 23193 / KCTC 12865</strain>
    </source>
</reference>
<sequence>MSTPRKILLIGWDAADWKVAQPMMQAGMLPNLKQLCDEGVWGNLATIRPVLSPMLWTSIATGKRAWKHGIHGFSEPCPATGGIRPITNLSRQTKAVWNIFNQQGWKSNIVGWWPSHPVEPINGVMISNHYQQAVAEFGADWPLRPGTVHPQRLEADLSELRIHPAELINEHILPFIPKAAEIDQASDPRMDGCAKIIAEISGIHAAATACMQLEPWDFMAVYYDGIDHFGHGFMKYHPPRQPWVDERDFDLYQGVVEAGYRYHDMMLGTLLKLIDEDTTVMLISDHGFEPGALRPEALSSEPAGPAEEHSPFGIFCLRGPGIKQGEQIHGASLLDITPTLLHLNDLAVGRDMDGQVLVNCFETEQTVAYIDSWDSVTGPEDPGCHAAGAQLDATDSRETLRQLVELGYIDEPNPDAAQAVDETSRELQYNLAQAYMDAGRFNDALKLLTKLWERWPEEGRFGTKLLSCWLALGNASQARSTLDLQLQRKREAALDAREQLVAVRAEFESKKSERADDTPQPEDAAYIQKLQRLQARAELNPNALAYQRGCVLALEGAYEDAITAFQSAEKLQLNSRIGLYAQIGAAYLELQNWSAAERYYLQMLELDATSHEALLGLAQICLKRGHAFQAAAHARASLELIYHNPKAHLMYGRALIQLGQLSLAEKTLLVSVRQNPIYVDAYDALTDLYRGPLDQPELAERYASLGTEASERLQQLREGEAVEDLAADLAEFPAIRKQSMTQETELEQSLVVVSGLPRSGTSLMMQMLEAAGIGIVSDQQRVADESNPKGYYEDARVKQLAGSDTDTRWLTEHLGQAVKIVAPLLGAIPETVPLKIVFMQRDAAELMRSQSSMLERDQKAGALVDDAALSRVYAAQLQSVQRLLNTRSNVAVLPLRYEQVVQQPLEAARSVLEFLNLDCDLEPVAGVVDSKLYRNRSN</sequence>
<dbReference type="Gene3D" id="3.40.720.10">
    <property type="entry name" value="Alkaline Phosphatase, subunit A"/>
    <property type="match status" value="1"/>
</dbReference>
<feature type="repeat" description="TPR" evidence="1">
    <location>
        <begin position="577"/>
        <end position="610"/>
    </location>
</feature>
<dbReference type="Gene3D" id="3.40.50.300">
    <property type="entry name" value="P-loop containing nucleotide triphosphate hydrolases"/>
    <property type="match status" value="1"/>
</dbReference>
<name>D5EKY3_CORAD</name>
<keyword evidence="3" id="KW-1185">Reference proteome</keyword>
<dbReference type="InterPro" id="IPR011990">
    <property type="entry name" value="TPR-like_helical_dom_sf"/>
</dbReference>
<dbReference type="eggNOG" id="COG3379">
    <property type="taxonomic scope" value="Bacteria"/>
</dbReference>
<dbReference type="PANTHER" id="PTHR10151">
    <property type="entry name" value="ECTONUCLEOTIDE PYROPHOSPHATASE/PHOSPHODIESTERASE"/>
    <property type="match status" value="1"/>
</dbReference>
<dbReference type="SUPFAM" id="SSF52540">
    <property type="entry name" value="P-loop containing nucleoside triphosphate hydrolases"/>
    <property type="match status" value="1"/>
</dbReference>
<keyword evidence="1" id="KW-0802">TPR repeat</keyword>
<dbReference type="InterPro" id="IPR027417">
    <property type="entry name" value="P-loop_NTPase"/>
</dbReference>
<dbReference type="STRING" id="583355.Caka_0056"/>
<gene>
    <name evidence="2" type="ordered locus">Caka_0056</name>
</gene>
<dbReference type="EMBL" id="CP001998">
    <property type="protein sequence ID" value="ADE53085.1"/>
    <property type="molecule type" value="Genomic_DNA"/>
</dbReference>
<dbReference type="Gene3D" id="1.25.40.10">
    <property type="entry name" value="Tetratricopeptide repeat domain"/>
    <property type="match status" value="2"/>
</dbReference>
<protein>
    <submittedName>
        <fullName evidence="2">Type I phosphodiesterase/nucleotide pyrophosphatase</fullName>
    </submittedName>
</protein>
<dbReference type="eggNOG" id="COG4783">
    <property type="taxonomic scope" value="Bacteria"/>
</dbReference>
<dbReference type="AlphaFoldDB" id="D5EKY3"/>
<dbReference type="KEGG" id="caa:Caka_0056"/>
<dbReference type="GO" id="GO:0016787">
    <property type="term" value="F:hydrolase activity"/>
    <property type="evidence" value="ECO:0007669"/>
    <property type="project" value="UniProtKB-ARBA"/>
</dbReference>
<dbReference type="InterPro" id="IPR002591">
    <property type="entry name" value="Phosphodiest/P_Trfase"/>
</dbReference>
<dbReference type="OrthoDB" id="9779418at2"/>
<dbReference type="Pfam" id="PF14559">
    <property type="entry name" value="TPR_19"/>
    <property type="match status" value="1"/>
</dbReference>
<evidence type="ECO:0000313" key="2">
    <source>
        <dbReference type="EMBL" id="ADE53085.1"/>
    </source>
</evidence>
<dbReference type="Proteomes" id="UP000000925">
    <property type="component" value="Chromosome"/>
</dbReference>
<organism evidence="2 3">
    <name type="scientific">Coraliomargarita akajimensis (strain DSM 45221 / IAM 15411 / JCM 23193 / KCTC 12865 / 04OKA010-24)</name>
    <dbReference type="NCBI Taxonomy" id="583355"/>
    <lineage>
        <taxon>Bacteria</taxon>
        <taxon>Pseudomonadati</taxon>
        <taxon>Verrucomicrobiota</taxon>
        <taxon>Opitutia</taxon>
        <taxon>Puniceicoccales</taxon>
        <taxon>Coraliomargaritaceae</taxon>
        <taxon>Coraliomargarita</taxon>
    </lineage>
</organism>
<dbReference type="SUPFAM" id="SSF48452">
    <property type="entry name" value="TPR-like"/>
    <property type="match status" value="2"/>
</dbReference>
<feature type="repeat" description="TPR" evidence="1">
    <location>
        <begin position="425"/>
        <end position="458"/>
    </location>
</feature>
<dbReference type="HOGENOM" id="CLU_340615_0_0_0"/>
<dbReference type="SMART" id="SM00028">
    <property type="entry name" value="TPR"/>
    <property type="match status" value="5"/>
</dbReference>
<dbReference type="InterPro" id="IPR017850">
    <property type="entry name" value="Alkaline_phosphatase_core_sf"/>
</dbReference>
<accession>D5EKY3</accession>
<proteinExistence type="predicted"/>
<dbReference type="PROSITE" id="PS50005">
    <property type="entry name" value="TPR"/>
    <property type="match status" value="2"/>
</dbReference>
<dbReference type="Pfam" id="PF13469">
    <property type="entry name" value="Sulfotransfer_3"/>
    <property type="match status" value="1"/>
</dbReference>